<evidence type="ECO:0000313" key="1">
    <source>
        <dbReference type="EMBL" id="TGG87874.1"/>
    </source>
</evidence>
<dbReference type="InterPro" id="IPR021259">
    <property type="entry name" value="DUF2817"/>
</dbReference>
<dbReference type="AlphaFoldDB" id="A0A4Z0W494"/>
<gene>
    <name evidence="1" type="ORF">E4650_05910</name>
</gene>
<proteinExistence type="predicted"/>
<name>A0A4Z0W494_9BACT</name>
<sequence>MDQYNFGVIYMYNYCFDYDKCRDIFLDFEDDLKEYYSSVEKRCFTVKDNCFIDSFLCENENNNKILMITTGEHGIEGYAGNVFLQIFIKEYLPILKYNGISVNLVHAINPWGMKHKRRVNENNVDLNRNFILERNDLENSSFLEMKKYFTKRRPARKSDLNLIKSFLELVPYMTKLGNKGITEALAKGQFVEDKSVYYGGQKDEKSTKYMKEIYDDIYNNYEFILHLDIHTGAGPKNKMSIVNSAFSNKESSAWEKDFGYSPVVKTDKSSFYEIKGDMIDYIYKKYKGKNYFYSTCFEYGTYGEGLIGSIKTIKSLVVENQEWHYGSANSKTKEKVDQMFRGLFYPGDDSWKKSFEEDTRQGLNGVLKYFDFFK</sequence>
<dbReference type="Proteomes" id="UP000297288">
    <property type="component" value="Unassembled WGS sequence"/>
</dbReference>
<dbReference type="Gene3D" id="3.40.630.10">
    <property type="entry name" value="Zn peptidases"/>
    <property type="match status" value="1"/>
</dbReference>
<dbReference type="EMBL" id="SRME01000003">
    <property type="protein sequence ID" value="TGG87874.1"/>
    <property type="molecule type" value="Genomic_DNA"/>
</dbReference>
<accession>A0A4Z0W494</accession>
<protein>
    <submittedName>
        <fullName evidence="1">DUF2817 domain-containing protein</fullName>
    </submittedName>
</protein>
<reference evidence="1 2" key="1">
    <citation type="submission" date="2019-04" db="EMBL/GenBank/DDBJ databases">
        <title>Draft genome sequence data and analysis of a Fermenting Bacterium, Geotoga petraea strain HO-Geo1, isolated from heavy-oil petroleum reservoir in Russia.</title>
        <authorList>
            <person name="Grouzdev D.S."/>
            <person name="Semenova E.M."/>
            <person name="Sokolova D.S."/>
            <person name="Tourova T.P."/>
            <person name="Poltaraus A.B."/>
            <person name="Nazina T.N."/>
        </authorList>
    </citation>
    <scope>NUCLEOTIDE SEQUENCE [LARGE SCALE GENOMIC DNA]</scope>
    <source>
        <strain evidence="1 2">HO-Geo1</strain>
    </source>
</reference>
<evidence type="ECO:0000313" key="2">
    <source>
        <dbReference type="Proteomes" id="UP000297288"/>
    </source>
</evidence>
<dbReference type="OrthoDB" id="4014363at2"/>
<comment type="caution">
    <text evidence="1">The sequence shown here is derived from an EMBL/GenBank/DDBJ whole genome shotgun (WGS) entry which is preliminary data.</text>
</comment>
<dbReference type="SUPFAM" id="SSF53187">
    <property type="entry name" value="Zn-dependent exopeptidases"/>
    <property type="match status" value="1"/>
</dbReference>
<dbReference type="CDD" id="cd06233">
    <property type="entry name" value="M14-like"/>
    <property type="match status" value="1"/>
</dbReference>
<organism evidence="1 2">
    <name type="scientific">Geotoga petraea</name>
    <dbReference type="NCBI Taxonomy" id="28234"/>
    <lineage>
        <taxon>Bacteria</taxon>
        <taxon>Thermotogati</taxon>
        <taxon>Thermotogota</taxon>
        <taxon>Thermotogae</taxon>
        <taxon>Petrotogales</taxon>
        <taxon>Petrotogaceae</taxon>
        <taxon>Geotoga</taxon>
    </lineage>
</organism>
<dbReference type="Pfam" id="PF10994">
    <property type="entry name" value="DUF2817"/>
    <property type="match status" value="1"/>
</dbReference>